<organism evidence="8 9">
    <name type="scientific">Magnaporthiopsis poae (strain ATCC 64411 / 73-15)</name>
    <name type="common">Kentucky bluegrass fungus</name>
    <name type="synonym">Magnaporthe poae</name>
    <dbReference type="NCBI Taxonomy" id="644358"/>
    <lineage>
        <taxon>Eukaryota</taxon>
        <taxon>Fungi</taxon>
        <taxon>Dikarya</taxon>
        <taxon>Ascomycota</taxon>
        <taxon>Pezizomycotina</taxon>
        <taxon>Sordariomycetes</taxon>
        <taxon>Sordariomycetidae</taxon>
        <taxon>Magnaporthales</taxon>
        <taxon>Magnaporthaceae</taxon>
        <taxon>Magnaporthiopsis</taxon>
    </lineage>
</organism>
<dbReference type="PROSITE" id="PS00026">
    <property type="entry name" value="CHIT_BIND_I_1"/>
    <property type="match status" value="1"/>
</dbReference>
<keyword evidence="2 3" id="KW-0147">Chitin-binding</keyword>
<feature type="domain" description="Chitin-binding type-1" evidence="5">
    <location>
        <begin position="70"/>
        <end position="115"/>
    </location>
</feature>
<dbReference type="Gene3D" id="3.20.20.80">
    <property type="entry name" value="Glycosidases"/>
    <property type="match status" value="1"/>
</dbReference>
<dbReference type="SMART" id="SM00270">
    <property type="entry name" value="ChtBD1"/>
    <property type="match status" value="1"/>
</dbReference>
<dbReference type="InterPro" id="IPR001002">
    <property type="entry name" value="Chitin-bd_1"/>
</dbReference>
<dbReference type="Proteomes" id="UP000011715">
    <property type="component" value="Unassembled WGS sequence"/>
</dbReference>
<feature type="disulfide bond" evidence="3">
    <location>
        <begin position="84"/>
        <end position="96"/>
    </location>
</feature>
<dbReference type="PANTHER" id="PTHR11177">
    <property type="entry name" value="CHITINASE"/>
    <property type="match status" value="1"/>
</dbReference>
<keyword evidence="3" id="KW-1015">Disulfide bond</keyword>
<dbReference type="EMBL" id="GL876975">
    <property type="protein sequence ID" value="KLU90628.1"/>
    <property type="molecule type" value="Genomic_DNA"/>
</dbReference>
<proteinExistence type="predicted"/>
<dbReference type="STRING" id="644358.A0A0C4ECP8"/>
<dbReference type="InterPro" id="IPR011583">
    <property type="entry name" value="Chitinase_II/V-like_cat"/>
</dbReference>
<dbReference type="CDD" id="cd00035">
    <property type="entry name" value="ChtBD1"/>
    <property type="match status" value="1"/>
</dbReference>
<dbReference type="InterPro" id="IPR050314">
    <property type="entry name" value="Glycosyl_Hydrlase_18"/>
</dbReference>
<dbReference type="EC" id="3.2.1.14" evidence="1"/>
<dbReference type="Gene3D" id="3.30.60.10">
    <property type="entry name" value="Endochitinase-like"/>
    <property type="match status" value="1"/>
</dbReference>
<reference evidence="7" key="3">
    <citation type="submission" date="2011-03" db="EMBL/GenBank/DDBJ databases">
        <title>Annotation of Magnaporthe poae ATCC 64411.</title>
        <authorList>
            <person name="Ma L.-J."/>
            <person name="Dead R."/>
            <person name="Young S.K."/>
            <person name="Zeng Q."/>
            <person name="Gargeya S."/>
            <person name="Fitzgerald M."/>
            <person name="Haas B."/>
            <person name="Abouelleil A."/>
            <person name="Alvarado L."/>
            <person name="Arachchi H.M."/>
            <person name="Berlin A."/>
            <person name="Brown A."/>
            <person name="Chapman S.B."/>
            <person name="Chen Z."/>
            <person name="Dunbar C."/>
            <person name="Freedman E."/>
            <person name="Gearin G."/>
            <person name="Gellesch M."/>
            <person name="Goldberg J."/>
            <person name="Griggs A."/>
            <person name="Gujja S."/>
            <person name="Heiman D."/>
            <person name="Howarth C."/>
            <person name="Larson L."/>
            <person name="Lui A."/>
            <person name="MacDonald P.J.P."/>
            <person name="Mehta T."/>
            <person name="Montmayeur A."/>
            <person name="Murphy C."/>
            <person name="Neiman D."/>
            <person name="Pearson M."/>
            <person name="Priest M."/>
            <person name="Roberts A."/>
            <person name="Saif S."/>
            <person name="Shea T."/>
            <person name="Shenoy N."/>
            <person name="Sisk P."/>
            <person name="Stolte C."/>
            <person name="Sykes S."/>
            <person name="Yandava C."/>
            <person name="Wortman J."/>
            <person name="Nusbaum C."/>
            <person name="Birren B."/>
        </authorList>
    </citation>
    <scope>NUCLEOTIDE SEQUENCE</scope>
    <source>
        <strain evidence="7">ATCC 64411</strain>
    </source>
</reference>
<name>A0A0C4ECP8_MAGP6</name>
<reference evidence="9" key="2">
    <citation type="submission" date="2010-05" db="EMBL/GenBank/DDBJ databases">
        <title>The genome sequence of Magnaporthe poae strain ATCC 64411.</title>
        <authorList>
            <person name="Ma L.-J."/>
            <person name="Dead R."/>
            <person name="Young S."/>
            <person name="Zeng Q."/>
            <person name="Koehrsen M."/>
            <person name="Alvarado L."/>
            <person name="Berlin A."/>
            <person name="Chapman S.B."/>
            <person name="Chen Z."/>
            <person name="Freedman E."/>
            <person name="Gellesch M."/>
            <person name="Goldberg J."/>
            <person name="Griggs A."/>
            <person name="Gujja S."/>
            <person name="Heilman E.R."/>
            <person name="Heiman D."/>
            <person name="Hepburn T."/>
            <person name="Howarth C."/>
            <person name="Jen D."/>
            <person name="Larson L."/>
            <person name="Mehta T."/>
            <person name="Neiman D."/>
            <person name="Pearson M."/>
            <person name="Roberts A."/>
            <person name="Saif S."/>
            <person name="Shea T."/>
            <person name="Shenoy N."/>
            <person name="Sisk P."/>
            <person name="Stolte C."/>
            <person name="Sykes S."/>
            <person name="Walk T."/>
            <person name="White J."/>
            <person name="Yandava C."/>
            <person name="Haas B."/>
            <person name="Nusbaum C."/>
            <person name="Birren B."/>
        </authorList>
    </citation>
    <scope>NUCLEOTIDE SEQUENCE [LARGE SCALE GENOMIC DNA]</scope>
    <source>
        <strain evidence="9">ATCC 64411 / 73-15</strain>
    </source>
</reference>
<feature type="disulfide bond" evidence="3">
    <location>
        <begin position="89"/>
        <end position="103"/>
    </location>
</feature>
<dbReference type="SMART" id="SM00636">
    <property type="entry name" value="Glyco_18"/>
    <property type="match status" value="1"/>
</dbReference>
<dbReference type="GO" id="GO:0008061">
    <property type="term" value="F:chitin binding"/>
    <property type="evidence" value="ECO:0007669"/>
    <property type="project" value="UniProtKB-UniRule"/>
</dbReference>
<gene>
    <name evidence="7" type="ORF">MAPG_10480</name>
</gene>
<dbReference type="OMA" id="FARIVSM"/>
<sequence>MAGGLDHHQPCPSLSIGDVHGAGLRGRCPGRTCSDITPCLVGCCNKDNACGLGPDFCSAEAGCKGNCEATAECGQYAAPGTGDCPLNVCCSKWGFCGIADDFCGSGCQPNSKSGGSGPATRPGCSKGTNALNYERRIGYYQLFNGAAGRALDHLHPAFINFDESFKSTTEHISPAAYAAPLKPARPGLNIVIVAGGRAFNDPPTASLFSDSRSSLFHARLSSGTPTPPSAYIRQRGPDGIDLDREYPSAIDRCGNPSKDAANYAPPASEPHQAPNRENPGWELSVTPPTSYRYLKGLDVERTWRQVDYFSTTTYDLYGTWDRDSKRTGPYLRGHTNLAGIEKGPDPLCRNNIQPDRDFLALPFTAAPSSWKTRAARSPTANNSLDVSPAVYEPDASVNYITYGGNQWISFDNARSFEAKKRFLISRCMKGLMVWVIDQDTERFDAMNSLMGDYSGLQFQRGNRDKAAIDKLARSMGTHMAGFLLVGTAHAPWQLKERYTIDKDCPKGRYHHICCPQDAMPKNCEWVGAPECNRIGCIGTCGATQYKLNIDTFAEPEGNEPRYQGQRSRCCNLTPLISGCGWQSCQGPLAPGSDPSCPLGWRMNRPDGSRWCANDVGSGQSLLNSPDKVTDFFGQMCSHTQCGPGTVKVAEALDPRPSPMLNTGRDRNCDAFVDRPGGSPYFPLCCVPGWRLSPAWPVDPKLLFGDAANTDPEGSDVAWDFVDHPGDEDDDAYGFVMLDGPDHSIDTQFGTSFTVVRCEERIPKVRRRHITINQTELNRVFGHKKETLHAYCNFGAGDPRCIKTFKKGAEDTTTSPPAHAGDGPFARAVLMRPADEAVVTGLPPHHLRHRDVYGLASSTVYDLEIDYSFAAIGAKSADEPVPVRIDWFQKVERAVENDKKVRWRSHDQDRVVVGNAGFEFARVDDWDGPKAAELHGTHLDKRWFGVFAGRLRRLTTFSRSELGSLPIGLLVYSQYPKPPGAARARASTPHSRGILRQHTVRHDVRLLPFRHLSPAKQARDVLLSWHGAHCVFGPEAVSTRATEPRSPQAHHRHHRLPGLAIRGIAVVGPTLDVYGQLMGHISIKGESRSGATVNFGRAEAYWPQNTDADWYMTLIGVESKNTKPAPAAIAPTFDLGVRSDAGVSLIVQPEANIGIRIGGGKLTAGQEIVNAQVTGFLKTVLALQASGELKGGSASPFVWAYSYGVYFYYNIGYGATASILGVSDWALGPRSACDPDRRMDVYWPVKGEIPLSWPERRAVTLLDPMRWPQLPGRKRAPHDTDSLAGVDYILHDMRRQGTESPQPDSPEFSEEITCNNDNTGEVKLPNLGLNCAFVFAGISPTLKEPAGKVEIFQGLCKPLNALSGGPPATLTADFNDQRRDFNRDMACGDFARSCSDKSQKIRESMKMKIQGHYQLQCDEYPFASTEEGGNWFTLRVGRSAACVSASRNTRGGDCLSWAPPYRCRSTLLVSQN</sequence>
<dbReference type="Pfam" id="PF00187">
    <property type="entry name" value="Chitin_bind_1"/>
    <property type="match status" value="1"/>
</dbReference>
<dbReference type="InterPro" id="IPR036861">
    <property type="entry name" value="Endochitinase-like_sf"/>
</dbReference>
<dbReference type="InterPro" id="IPR018371">
    <property type="entry name" value="Chitin-binding_1_CS"/>
</dbReference>
<dbReference type="eggNOG" id="KOG2806">
    <property type="taxonomic scope" value="Eukaryota"/>
</dbReference>
<evidence type="ECO:0000256" key="2">
    <source>
        <dbReference type="ARBA" id="ARBA00022669"/>
    </source>
</evidence>
<reference evidence="8" key="5">
    <citation type="submission" date="2015-06" db="UniProtKB">
        <authorList>
            <consortium name="EnsemblFungi"/>
        </authorList>
    </citation>
    <scope>IDENTIFICATION</scope>
    <source>
        <strain evidence="8">ATCC 64411</strain>
    </source>
</reference>
<reference evidence="8" key="4">
    <citation type="journal article" date="2015" name="G3 (Bethesda)">
        <title>Genome sequences of three phytopathogenic species of the Magnaporthaceae family of fungi.</title>
        <authorList>
            <person name="Okagaki L.H."/>
            <person name="Nunes C.C."/>
            <person name="Sailsbery J."/>
            <person name="Clay B."/>
            <person name="Brown D."/>
            <person name="John T."/>
            <person name="Oh Y."/>
            <person name="Young N."/>
            <person name="Fitzgerald M."/>
            <person name="Haas B.J."/>
            <person name="Zeng Q."/>
            <person name="Young S."/>
            <person name="Adiconis X."/>
            <person name="Fan L."/>
            <person name="Levin J.Z."/>
            <person name="Mitchell T.K."/>
            <person name="Okubara P.A."/>
            <person name="Farman M.L."/>
            <person name="Kohn L.M."/>
            <person name="Birren B."/>
            <person name="Ma L.-J."/>
            <person name="Dean R.A."/>
        </authorList>
    </citation>
    <scope>NUCLEOTIDE SEQUENCE</scope>
    <source>
        <strain evidence="8">ATCC 64411 / 73-15</strain>
    </source>
</reference>
<feature type="region of interest" description="Disordered" evidence="4">
    <location>
        <begin position="247"/>
        <end position="285"/>
    </location>
</feature>
<evidence type="ECO:0000313" key="8">
    <source>
        <dbReference type="EnsemblFungi" id="MAPG_10480T0"/>
    </source>
</evidence>
<dbReference type="PANTHER" id="PTHR11177:SF402">
    <property type="entry name" value="CHITINASE"/>
    <property type="match status" value="1"/>
</dbReference>
<evidence type="ECO:0000313" key="7">
    <source>
        <dbReference type="EMBL" id="KLU90628.1"/>
    </source>
</evidence>
<dbReference type="GO" id="GO:0008843">
    <property type="term" value="F:endochitinase activity"/>
    <property type="evidence" value="ECO:0007669"/>
    <property type="project" value="UniProtKB-EC"/>
</dbReference>
<reference evidence="7" key="1">
    <citation type="submission" date="2010-05" db="EMBL/GenBank/DDBJ databases">
        <title>The Genome Sequence of Magnaporthe poae strain ATCC 64411.</title>
        <authorList>
            <consortium name="The Broad Institute Genome Sequencing Platform"/>
            <consortium name="Broad Institute Genome Sequencing Center for Infectious Disease"/>
            <person name="Ma L.-J."/>
            <person name="Dead R."/>
            <person name="Young S."/>
            <person name="Zeng Q."/>
            <person name="Koehrsen M."/>
            <person name="Alvarado L."/>
            <person name="Berlin A."/>
            <person name="Chapman S.B."/>
            <person name="Chen Z."/>
            <person name="Freedman E."/>
            <person name="Gellesch M."/>
            <person name="Goldberg J."/>
            <person name="Griggs A."/>
            <person name="Gujja S."/>
            <person name="Heilman E.R."/>
            <person name="Heiman D."/>
            <person name="Hepburn T."/>
            <person name="Howarth C."/>
            <person name="Jen D."/>
            <person name="Larson L."/>
            <person name="Mehta T."/>
            <person name="Neiman D."/>
            <person name="Pearson M."/>
            <person name="Roberts A."/>
            <person name="Saif S."/>
            <person name="Shea T."/>
            <person name="Shenoy N."/>
            <person name="Sisk P."/>
            <person name="Stolte C."/>
            <person name="Sykes S."/>
            <person name="Walk T."/>
            <person name="White J."/>
            <person name="Yandava C."/>
            <person name="Haas B."/>
            <person name="Nusbaum C."/>
            <person name="Birren B."/>
        </authorList>
    </citation>
    <scope>NUCLEOTIDE SEQUENCE</scope>
    <source>
        <strain evidence="7">ATCC 64411</strain>
    </source>
</reference>
<dbReference type="OrthoDB" id="73875at2759"/>
<dbReference type="InterPro" id="IPR001223">
    <property type="entry name" value="Glyco_hydro18_cat"/>
</dbReference>
<evidence type="ECO:0000259" key="5">
    <source>
        <dbReference type="PROSITE" id="PS50941"/>
    </source>
</evidence>
<comment type="caution">
    <text evidence="3">Lacks conserved residue(s) required for the propagation of feature annotation.</text>
</comment>
<evidence type="ECO:0000313" key="9">
    <source>
        <dbReference type="Proteomes" id="UP000011715"/>
    </source>
</evidence>
<evidence type="ECO:0000256" key="1">
    <source>
        <dbReference type="ARBA" id="ARBA00012729"/>
    </source>
</evidence>
<accession>A0A0C4ECP8</accession>
<dbReference type="PROSITE" id="PS50941">
    <property type="entry name" value="CHIT_BIND_I_2"/>
    <property type="match status" value="1"/>
</dbReference>
<keyword evidence="9" id="KW-1185">Reference proteome</keyword>
<dbReference type="EMBL" id="ADBL01002343">
    <property type="status" value="NOT_ANNOTATED_CDS"/>
    <property type="molecule type" value="Genomic_DNA"/>
</dbReference>
<dbReference type="EnsemblFungi" id="MAPG_10480T0">
    <property type="protein sequence ID" value="MAPG_10480T0"/>
    <property type="gene ID" value="MAPG_10480"/>
</dbReference>
<evidence type="ECO:0000259" key="6">
    <source>
        <dbReference type="PROSITE" id="PS51910"/>
    </source>
</evidence>
<protein>
    <recommendedName>
        <fullName evidence="1">chitinase</fullName>
        <ecNumber evidence="1">3.2.1.14</ecNumber>
    </recommendedName>
</protein>
<dbReference type="InterPro" id="IPR029476">
    <property type="entry name" value="DNase_NucA_NucB"/>
</dbReference>
<evidence type="ECO:0000256" key="4">
    <source>
        <dbReference type="SAM" id="MobiDB-lite"/>
    </source>
</evidence>
<dbReference type="SUPFAM" id="SSF51445">
    <property type="entry name" value="(Trans)glycosidases"/>
    <property type="match status" value="1"/>
</dbReference>
<feature type="domain" description="GH18" evidence="6">
    <location>
        <begin position="120"/>
        <end position="456"/>
    </location>
</feature>
<dbReference type="SUPFAM" id="SSF57016">
    <property type="entry name" value="Plant lectins/antimicrobial peptides"/>
    <property type="match status" value="1"/>
</dbReference>
<dbReference type="Pfam" id="PF00704">
    <property type="entry name" value="Glyco_hydro_18"/>
    <property type="match status" value="1"/>
</dbReference>
<dbReference type="PROSITE" id="PS51910">
    <property type="entry name" value="GH18_2"/>
    <property type="match status" value="1"/>
</dbReference>
<dbReference type="Pfam" id="PF14040">
    <property type="entry name" value="DNase_NucA_NucB"/>
    <property type="match status" value="1"/>
</dbReference>
<dbReference type="VEuPathDB" id="FungiDB:MAPG_10480"/>
<evidence type="ECO:0000256" key="3">
    <source>
        <dbReference type="PROSITE-ProRule" id="PRU00261"/>
    </source>
</evidence>
<dbReference type="GO" id="GO:0005975">
    <property type="term" value="P:carbohydrate metabolic process"/>
    <property type="evidence" value="ECO:0007669"/>
    <property type="project" value="InterPro"/>
</dbReference>
<dbReference type="InterPro" id="IPR017853">
    <property type="entry name" value="GH"/>
</dbReference>